<reference evidence="2 3" key="1">
    <citation type="submission" date="2023-03" db="EMBL/GenBank/DDBJ databases">
        <title>Bacillus Genome Sequencing.</title>
        <authorList>
            <person name="Dunlap C."/>
        </authorList>
    </citation>
    <scope>NUCLEOTIDE SEQUENCE [LARGE SCALE GENOMIC DNA]</scope>
    <source>
        <strain evidence="2 3">NRS-38</strain>
    </source>
</reference>
<dbReference type="HAMAP" id="MF_01041">
    <property type="entry name" value="UPF0223"/>
    <property type="match status" value="1"/>
</dbReference>
<gene>
    <name evidence="2" type="ORF">P9850_00490</name>
</gene>
<comment type="caution">
    <text evidence="2">The sequence shown here is derived from an EMBL/GenBank/DDBJ whole genome shotgun (WGS) entry which is preliminary data.</text>
</comment>
<dbReference type="SUPFAM" id="SSF158504">
    <property type="entry name" value="BH2638-like"/>
    <property type="match status" value="1"/>
</dbReference>
<dbReference type="Proteomes" id="UP001339962">
    <property type="component" value="Unassembled WGS sequence"/>
</dbReference>
<comment type="similarity">
    <text evidence="1">Belongs to the UPF0223 family.</text>
</comment>
<dbReference type="InterPro" id="IPR023324">
    <property type="entry name" value="BH2638-like_sf"/>
</dbReference>
<dbReference type="EMBL" id="JARTLI010000002">
    <property type="protein sequence ID" value="MED5050344.1"/>
    <property type="molecule type" value="Genomic_DNA"/>
</dbReference>
<dbReference type="Pfam" id="PF05256">
    <property type="entry name" value="UPF0223"/>
    <property type="match status" value="1"/>
</dbReference>
<accession>A0ABD5IRK9</accession>
<evidence type="ECO:0000313" key="3">
    <source>
        <dbReference type="Proteomes" id="UP001339962"/>
    </source>
</evidence>
<proteinExistence type="inferred from homology"/>
<evidence type="ECO:0000256" key="1">
    <source>
        <dbReference type="HAMAP-Rule" id="MF_01041"/>
    </source>
</evidence>
<dbReference type="InterPro" id="IPR007920">
    <property type="entry name" value="UPF0223"/>
</dbReference>
<dbReference type="NCBIfam" id="NF003353">
    <property type="entry name" value="PRK04387.1"/>
    <property type="match status" value="1"/>
</dbReference>
<dbReference type="RefSeq" id="WP_044746768.1">
    <property type="nucleotide sequence ID" value="NZ_JACIDF010000001.1"/>
</dbReference>
<protein>
    <recommendedName>
        <fullName evidence="1">UPF0223 protein P9850_00490</fullName>
    </recommendedName>
</protein>
<organism evidence="2 3">
    <name type="scientific">Anoxybacteroides rupiense</name>
    <dbReference type="NCBI Taxonomy" id="311460"/>
    <lineage>
        <taxon>Bacteria</taxon>
        <taxon>Bacillati</taxon>
        <taxon>Bacillota</taxon>
        <taxon>Bacilli</taxon>
        <taxon>Bacillales</taxon>
        <taxon>Anoxybacillaceae</taxon>
        <taxon>Anoxybacteroides</taxon>
    </lineage>
</organism>
<sequence>MDYSYPFSYDWTTQEVIDVIKFFEAIETAYERGIEREQFMSLYRRFKEIVPSKSEEKKLCDEFEKASGYSSYQVVKKAKEAKNGDWIQGNEK</sequence>
<dbReference type="PIRSF" id="PIRSF037260">
    <property type="entry name" value="UPF0223"/>
    <property type="match status" value="1"/>
</dbReference>
<dbReference type="Gene3D" id="1.10.220.80">
    <property type="entry name" value="BH2638-like"/>
    <property type="match status" value="1"/>
</dbReference>
<evidence type="ECO:0000313" key="2">
    <source>
        <dbReference type="EMBL" id="MED5050344.1"/>
    </source>
</evidence>
<dbReference type="AlphaFoldDB" id="A0ABD5IRK9"/>
<name>A0ABD5IRK9_9BACL</name>